<dbReference type="InterPro" id="IPR050969">
    <property type="entry name" value="Dev_Signal_Modulators"/>
</dbReference>
<keyword evidence="1" id="KW-0732">Signal</keyword>
<keyword evidence="4" id="KW-0245">EGF-like domain</keyword>
<dbReference type="Gene3D" id="2.10.25.10">
    <property type="entry name" value="Laminin"/>
    <property type="match status" value="2"/>
</dbReference>
<dbReference type="AlphaFoldDB" id="A0AAN9AH28"/>
<dbReference type="GO" id="GO:0009986">
    <property type="term" value="C:cell surface"/>
    <property type="evidence" value="ECO:0007669"/>
    <property type="project" value="TreeGrafter"/>
</dbReference>
<gene>
    <name evidence="8" type="ORF">SK128_004095</name>
</gene>
<dbReference type="Gene3D" id="2.10.10.10">
    <property type="entry name" value="Fibronectin, type II, collagen-binding"/>
    <property type="match status" value="2"/>
</dbReference>
<dbReference type="InterPro" id="IPR000562">
    <property type="entry name" value="FN_type2_dom"/>
</dbReference>
<dbReference type="PANTHER" id="PTHR14949">
    <property type="entry name" value="EGF-LIKE-DOMAIN, MULTIPLE 7, 8"/>
    <property type="match status" value="1"/>
</dbReference>
<dbReference type="GO" id="GO:0005102">
    <property type="term" value="F:signaling receptor binding"/>
    <property type="evidence" value="ECO:0007669"/>
    <property type="project" value="TreeGrafter"/>
</dbReference>
<keyword evidence="9" id="KW-1185">Reference proteome</keyword>
<reference evidence="8 9" key="1">
    <citation type="submission" date="2023-11" db="EMBL/GenBank/DDBJ databases">
        <title>Halocaridina rubra genome assembly.</title>
        <authorList>
            <person name="Smith C."/>
        </authorList>
    </citation>
    <scope>NUCLEOTIDE SEQUENCE [LARGE SCALE GENOMIC DNA]</scope>
    <source>
        <strain evidence="8">EP-1</strain>
        <tissue evidence="8">Whole</tissue>
    </source>
</reference>
<evidence type="ECO:0000256" key="4">
    <source>
        <dbReference type="PROSITE-ProRule" id="PRU00076"/>
    </source>
</evidence>
<feature type="domain" description="EGF-like" evidence="6">
    <location>
        <begin position="122"/>
        <end position="153"/>
    </location>
</feature>
<dbReference type="GO" id="GO:0005576">
    <property type="term" value="C:extracellular region"/>
    <property type="evidence" value="ECO:0007669"/>
    <property type="project" value="TreeGrafter"/>
</dbReference>
<dbReference type="EMBL" id="JAXCGZ010000075">
    <property type="protein sequence ID" value="KAK7086805.1"/>
    <property type="molecule type" value="Genomic_DNA"/>
</dbReference>
<dbReference type="PROSITE" id="PS50026">
    <property type="entry name" value="EGF_3"/>
    <property type="match status" value="2"/>
</dbReference>
<dbReference type="PROSITE" id="PS01186">
    <property type="entry name" value="EGF_2"/>
    <property type="match status" value="1"/>
</dbReference>
<keyword evidence="2" id="KW-0677">Repeat</keyword>
<evidence type="ECO:0000259" key="7">
    <source>
        <dbReference type="PROSITE" id="PS51092"/>
    </source>
</evidence>
<dbReference type="PANTHER" id="PTHR14949:SF54">
    <property type="entry name" value="VWFD DOMAIN-CONTAINING PROTEIN"/>
    <property type="match status" value="1"/>
</dbReference>
<dbReference type="SUPFAM" id="SSF57196">
    <property type="entry name" value="EGF/Laminin"/>
    <property type="match status" value="2"/>
</dbReference>
<feature type="non-terminal residue" evidence="8">
    <location>
        <position position="268"/>
    </location>
</feature>
<dbReference type="SMART" id="SM00181">
    <property type="entry name" value="EGF"/>
    <property type="match status" value="2"/>
</dbReference>
<evidence type="ECO:0000256" key="5">
    <source>
        <dbReference type="PROSITE-ProRule" id="PRU00479"/>
    </source>
</evidence>
<dbReference type="Pfam" id="PF00008">
    <property type="entry name" value="EGF"/>
    <property type="match status" value="1"/>
</dbReference>
<evidence type="ECO:0000256" key="2">
    <source>
        <dbReference type="ARBA" id="ARBA00022737"/>
    </source>
</evidence>
<feature type="domain" description="EGF-like" evidence="6">
    <location>
        <begin position="21"/>
        <end position="53"/>
    </location>
</feature>
<dbReference type="Pfam" id="PF00040">
    <property type="entry name" value="fn2"/>
    <property type="match status" value="2"/>
</dbReference>
<dbReference type="InterPro" id="IPR013806">
    <property type="entry name" value="Kringle-like"/>
</dbReference>
<proteinExistence type="predicted"/>
<dbReference type="SMART" id="SM00059">
    <property type="entry name" value="FN2"/>
    <property type="match status" value="1"/>
</dbReference>
<feature type="disulfide bond" evidence="4">
    <location>
        <begin position="143"/>
        <end position="152"/>
    </location>
</feature>
<evidence type="ECO:0000313" key="8">
    <source>
        <dbReference type="EMBL" id="KAK7086805.1"/>
    </source>
</evidence>
<protein>
    <submittedName>
        <fullName evidence="8">Uncharacterized protein</fullName>
    </submittedName>
</protein>
<evidence type="ECO:0000256" key="1">
    <source>
        <dbReference type="ARBA" id="ARBA00022729"/>
    </source>
</evidence>
<dbReference type="InterPro" id="IPR000742">
    <property type="entry name" value="EGF"/>
</dbReference>
<feature type="domain" description="Fibronectin type-II" evidence="7">
    <location>
        <begin position="161"/>
        <end position="208"/>
    </location>
</feature>
<dbReference type="Proteomes" id="UP001381693">
    <property type="component" value="Unassembled WGS sequence"/>
</dbReference>
<dbReference type="InterPro" id="IPR036943">
    <property type="entry name" value="FN_type2_sf"/>
</dbReference>
<sequence>MVFDCVDGKWDIKNRIIHACVPDCSDNPCLNGGVCVQPKTCACDPRFTGSSCEIERCYWPPKYIVNAIDKLQTSESSHMEYELTCNQGYILINKNQTMKAKCENGIWQFPQGFQNSYRVTCVPYCDPPCFNGGRCVGPNTCTCPEGFFGQSCTKRYITTDRRRKRCLFPFKYMQKWYFGCTADYYYMPWCATDVTDMMEMTDWGICRAEVGIYRLQTTKAGHQCFFPFKHKDQLHYACSSKDGFTSWCGTKLNMSLAPVKKGTCRNRY</sequence>
<keyword evidence="3 4" id="KW-1015">Disulfide bond</keyword>
<feature type="disulfide bond" evidence="4">
    <location>
        <begin position="125"/>
        <end position="135"/>
    </location>
</feature>
<evidence type="ECO:0000256" key="3">
    <source>
        <dbReference type="ARBA" id="ARBA00023157"/>
    </source>
</evidence>
<comment type="caution">
    <text evidence="8">The sequence shown here is derived from an EMBL/GenBank/DDBJ whole genome shotgun (WGS) entry which is preliminary data.</text>
</comment>
<comment type="caution">
    <text evidence="5">Lacks conserved residue(s) required for the propagation of feature annotation.</text>
</comment>
<evidence type="ECO:0000313" key="9">
    <source>
        <dbReference type="Proteomes" id="UP001381693"/>
    </source>
</evidence>
<name>A0AAN9AH28_HALRR</name>
<dbReference type="PROSITE" id="PS51092">
    <property type="entry name" value="FN2_2"/>
    <property type="match status" value="1"/>
</dbReference>
<feature type="disulfide bond" evidence="4">
    <location>
        <begin position="43"/>
        <end position="52"/>
    </location>
</feature>
<organism evidence="8 9">
    <name type="scientific">Halocaridina rubra</name>
    <name type="common">Hawaiian red shrimp</name>
    <dbReference type="NCBI Taxonomy" id="373956"/>
    <lineage>
        <taxon>Eukaryota</taxon>
        <taxon>Metazoa</taxon>
        <taxon>Ecdysozoa</taxon>
        <taxon>Arthropoda</taxon>
        <taxon>Crustacea</taxon>
        <taxon>Multicrustacea</taxon>
        <taxon>Malacostraca</taxon>
        <taxon>Eumalacostraca</taxon>
        <taxon>Eucarida</taxon>
        <taxon>Decapoda</taxon>
        <taxon>Pleocyemata</taxon>
        <taxon>Caridea</taxon>
        <taxon>Atyoidea</taxon>
        <taxon>Atyidae</taxon>
        <taxon>Halocaridina</taxon>
    </lineage>
</organism>
<accession>A0AAN9AH28</accession>
<evidence type="ECO:0000259" key="6">
    <source>
        <dbReference type="PROSITE" id="PS50026"/>
    </source>
</evidence>
<dbReference type="SUPFAM" id="SSF57440">
    <property type="entry name" value="Kringle-like"/>
    <property type="match status" value="2"/>
</dbReference>
<dbReference type="PROSITE" id="PS00022">
    <property type="entry name" value="EGF_1"/>
    <property type="match status" value="2"/>
</dbReference>